<evidence type="ECO:0000256" key="2">
    <source>
        <dbReference type="ARBA" id="ARBA00022475"/>
    </source>
</evidence>
<evidence type="ECO:0000256" key="8">
    <source>
        <dbReference type="SAM" id="Phobius"/>
    </source>
</evidence>
<feature type="transmembrane region" description="Helical" evidence="8">
    <location>
        <begin position="501"/>
        <end position="522"/>
    </location>
</feature>
<protein>
    <submittedName>
        <fullName evidence="10">ABC transporter permease</fullName>
    </submittedName>
</protein>
<evidence type="ECO:0000259" key="9">
    <source>
        <dbReference type="Pfam" id="PF02687"/>
    </source>
</evidence>
<keyword evidence="5 8" id="KW-0472">Membrane</keyword>
<dbReference type="Pfam" id="PF02687">
    <property type="entry name" value="FtsX"/>
    <property type="match status" value="2"/>
</dbReference>
<feature type="transmembrane region" description="Helical" evidence="8">
    <location>
        <begin position="611"/>
        <end position="632"/>
    </location>
</feature>
<evidence type="ECO:0000256" key="4">
    <source>
        <dbReference type="ARBA" id="ARBA00022989"/>
    </source>
</evidence>
<dbReference type="PANTHER" id="PTHR30572:SF4">
    <property type="entry name" value="ABC TRANSPORTER PERMEASE YTRF"/>
    <property type="match status" value="1"/>
</dbReference>
<dbReference type="RefSeq" id="WP_249324353.1">
    <property type="nucleotide sequence ID" value="NZ_JACRTK010000004.1"/>
</dbReference>
<keyword evidence="11" id="KW-1185">Reference proteome</keyword>
<dbReference type="InterPro" id="IPR050250">
    <property type="entry name" value="Macrolide_Exporter_MacB"/>
</dbReference>
<feature type="transmembrane region" description="Helical" evidence="8">
    <location>
        <begin position="1079"/>
        <end position="1104"/>
    </location>
</feature>
<organism evidence="10 11">
    <name type="scientific">Wansuia hejianensis</name>
    <dbReference type="NCBI Taxonomy" id="2763667"/>
    <lineage>
        <taxon>Bacteria</taxon>
        <taxon>Bacillati</taxon>
        <taxon>Bacillota</taxon>
        <taxon>Clostridia</taxon>
        <taxon>Lachnospirales</taxon>
        <taxon>Lachnospiraceae</taxon>
        <taxon>Wansuia</taxon>
    </lineage>
</organism>
<dbReference type="EMBL" id="JACRTK010000004">
    <property type="protein sequence ID" value="MBC8591490.1"/>
    <property type="molecule type" value="Genomic_DNA"/>
</dbReference>
<dbReference type="AlphaFoldDB" id="A0A926F3X7"/>
<feature type="coiled-coil region" evidence="7">
    <location>
        <begin position="185"/>
        <end position="219"/>
    </location>
</feature>
<feature type="transmembrane region" description="Helical" evidence="8">
    <location>
        <begin position="1033"/>
        <end position="1059"/>
    </location>
</feature>
<gene>
    <name evidence="10" type="ORF">H8689_10240</name>
</gene>
<evidence type="ECO:0000313" key="11">
    <source>
        <dbReference type="Proteomes" id="UP000601522"/>
    </source>
</evidence>
<feature type="transmembrane region" description="Helical" evidence="8">
    <location>
        <begin position="20"/>
        <end position="38"/>
    </location>
</feature>
<feature type="transmembrane region" description="Helical" evidence="8">
    <location>
        <begin position="445"/>
        <end position="468"/>
    </location>
</feature>
<sequence>MKIKDIAKKGLKGRKRDTLLIKLVITLSFVFIITSIIFQSSTEKTKSEQALDLYGQWHAAYLEGNEEILKKLKSEKDIDKVGVSRVIGESDKCGVVGTFNKELIDMGKFSLYKGNYPTKDNEIMLELNQMSKMNLDLDVGQKIQVAITIPRTTGDLKQYLKDLSKEFRNKGVISAYEINKIWNELRKLEELKPESEKEKKEIEEKKIELGKKLEKYQGDRGYWSYQQIRYNNHHETPFEQIGDVVLISSNNYTYFYIDGEKVNPEVIRQDGFIEEQKIILKKEFIVTGILQTYSDKWDVGDYKVPNAFITEEGGKTFTDAFYGTKIGDFSDHEMGYNIFLSSDLLKENLYKNLHTKYPDRTKEIEQDTISKTYDPWYFAHYLGGTEQDIDKAFKELDAWKEPRNKEGEDNSLEVIDELGKEMEINLSNFRKNTLAYPDTTGSTEYVLTLTIIAIIFIATALAIFQIFLTQMKRRSRKLVLLKSIGATKAQILNIIFHEGLYFLRTGILIGVPGGLILSVIIVHGMNIFGKRDLQYHIEPSLLLLGILAGILSLFIGMVVPMIFAIKIPLVGTMSKPPKHTKKKLKENRKLHYQSFNRINWEYFKLNKGKTFISFGISLITITIIVSTIFLSYSSFNNYKDTVMANSRPDYVMEAIYGESSRQIEALEEEIGEIQGVESVEVYKVGKQLFLWHNNLKEDKILNDFEKLLPKELKRNYFNKYNTSYEEFDKYISDAYITKVYGISKDSKNFEKYSKAITEGKIDLDKFNTGEEIILLAPMYLPGENINKDVVFGKREVLSSTNEDNRMDWLFNKSKYYKLSHDERYSNYYKKQNSIKSGDTIYLSTTREGIMGGGDSYGTDSLNKKVKVGGIIHYFPKGGAWPFSNTKPNYIVISSITGMEKLYPASIYGLGKTEINEMQLMIDTLHPYKFGRTIWHINTDSKTSDVVQDASLLSVAHNNNYTIYNYKESSSRLYHEAFNNVLIIGLLGITAAIIACIILYNILISKMEQDKNRIGILQAMGVTKEEFSKHYIKVGAITGGLALIIANIGLALVFLLTSITSMDISMSLGGTIKDIFLYKLWLYPWSIHLLLCILFFVLTVLMYYLPSKNIIKQSPVENIRSLSR</sequence>
<feature type="domain" description="ABC3 transporter permease C-terminal" evidence="9">
    <location>
        <begin position="986"/>
        <end position="1114"/>
    </location>
</feature>
<evidence type="ECO:0000313" key="10">
    <source>
        <dbReference type="EMBL" id="MBC8591490.1"/>
    </source>
</evidence>
<keyword evidence="4 8" id="KW-1133">Transmembrane helix</keyword>
<dbReference type="Proteomes" id="UP000601522">
    <property type="component" value="Unassembled WGS sequence"/>
</dbReference>
<comment type="similarity">
    <text evidence="6">Belongs to the ABC-4 integral membrane protein family.</text>
</comment>
<comment type="subcellular location">
    <subcellularLocation>
        <location evidence="1">Cell membrane</location>
        <topology evidence="1">Multi-pass membrane protein</topology>
    </subcellularLocation>
</comment>
<dbReference type="GO" id="GO:0005886">
    <property type="term" value="C:plasma membrane"/>
    <property type="evidence" value="ECO:0007669"/>
    <property type="project" value="UniProtKB-SubCell"/>
</dbReference>
<dbReference type="InterPro" id="IPR003838">
    <property type="entry name" value="ABC3_permease_C"/>
</dbReference>
<keyword evidence="2" id="KW-1003">Cell membrane</keyword>
<keyword evidence="3 8" id="KW-0812">Transmembrane</keyword>
<evidence type="ECO:0000256" key="1">
    <source>
        <dbReference type="ARBA" id="ARBA00004651"/>
    </source>
</evidence>
<reference evidence="10 11" key="1">
    <citation type="submission" date="2020-08" db="EMBL/GenBank/DDBJ databases">
        <title>Genome public.</title>
        <authorList>
            <person name="Liu C."/>
            <person name="Sun Q."/>
        </authorList>
    </citation>
    <scope>NUCLEOTIDE SEQUENCE [LARGE SCALE GENOMIC DNA]</scope>
    <source>
        <strain evidence="10 11">NSJ-26</strain>
    </source>
</reference>
<feature type="transmembrane region" description="Helical" evidence="8">
    <location>
        <begin position="542"/>
        <end position="565"/>
    </location>
</feature>
<dbReference type="PANTHER" id="PTHR30572">
    <property type="entry name" value="MEMBRANE COMPONENT OF TRANSPORTER-RELATED"/>
    <property type="match status" value="1"/>
</dbReference>
<evidence type="ECO:0000256" key="5">
    <source>
        <dbReference type="ARBA" id="ARBA00023136"/>
    </source>
</evidence>
<feature type="transmembrane region" description="Helical" evidence="8">
    <location>
        <begin position="980"/>
        <end position="1002"/>
    </location>
</feature>
<dbReference type="GO" id="GO:0022857">
    <property type="term" value="F:transmembrane transporter activity"/>
    <property type="evidence" value="ECO:0007669"/>
    <property type="project" value="TreeGrafter"/>
</dbReference>
<name>A0A926F3X7_9FIRM</name>
<keyword evidence="7" id="KW-0175">Coiled coil</keyword>
<accession>A0A926F3X7</accession>
<evidence type="ECO:0000256" key="3">
    <source>
        <dbReference type="ARBA" id="ARBA00022692"/>
    </source>
</evidence>
<proteinExistence type="inferred from homology"/>
<feature type="domain" description="ABC3 transporter permease C-terminal" evidence="9">
    <location>
        <begin position="450"/>
        <end position="568"/>
    </location>
</feature>
<comment type="caution">
    <text evidence="10">The sequence shown here is derived from an EMBL/GenBank/DDBJ whole genome shotgun (WGS) entry which is preliminary data.</text>
</comment>
<evidence type="ECO:0000256" key="6">
    <source>
        <dbReference type="ARBA" id="ARBA00038076"/>
    </source>
</evidence>
<evidence type="ECO:0000256" key="7">
    <source>
        <dbReference type="SAM" id="Coils"/>
    </source>
</evidence>